<protein>
    <submittedName>
        <fullName evidence="1">Uncharacterized protein</fullName>
    </submittedName>
</protein>
<reference evidence="1 2" key="1">
    <citation type="submission" date="2013-11" db="EMBL/GenBank/DDBJ databases">
        <title>Opisthorchis viverrini - life in the bile duct.</title>
        <authorList>
            <person name="Young N.D."/>
            <person name="Nagarajan N."/>
            <person name="Lin S.J."/>
            <person name="Korhonen P.K."/>
            <person name="Jex A.R."/>
            <person name="Hall R.S."/>
            <person name="Safavi-Hemami H."/>
            <person name="Kaewkong W."/>
            <person name="Bertrand D."/>
            <person name="Gao S."/>
            <person name="Seet Q."/>
            <person name="Wongkham S."/>
            <person name="Teh B.T."/>
            <person name="Wongkham C."/>
            <person name="Intapan P.M."/>
            <person name="Maleewong W."/>
            <person name="Yang X."/>
            <person name="Hu M."/>
            <person name="Wang Z."/>
            <person name="Hofmann A."/>
            <person name="Sternberg P.W."/>
            <person name="Tan P."/>
            <person name="Wang J."/>
            <person name="Gasser R.B."/>
        </authorList>
    </citation>
    <scope>NUCLEOTIDE SEQUENCE [LARGE SCALE GENOMIC DNA]</scope>
</reference>
<proteinExistence type="predicted"/>
<dbReference type="CTD" id="20320804"/>
<dbReference type="KEGG" id="ovi:T265_06625"/>
<organism evidence="1 2">
    <name type="scientific">Opisthorchis viverrini</name>
    <name type="common">Southeast Asian liver fluke</name>
    <dbReference type="NCBI Taxonomy" id="6198"/>
    <lineage>
        <taxon>Eukaryota</taxon>
        <taxon>Metazoa</taxon>
        <taxon>Spiralia</taxon>
        <taxon>Lophotrochozoa</taxon>
        <taxon>Platyhelminthes</taxon>
        <taxon>Trematoda</taxon>
        <taxon>Digenea</taxon>
        <taxon>Opisthorchiida</taxon>
        <taxon>Opisthorchiata</taxon>
        <taxon>Opisthorchiidae</taxon>
        <taxon>Opisthorchis</taxon>
    </lineage>
</organism>
<sequence length="158" mass="17867">MLVLFKKCSEEGLALITEFFEALTLERSTSEETSTEESFGLVEIVWTTELAQLLADHSIQLKNIIDESVSAGLSCGKKWTGVVKWFSCNTLPVPRCHAIRRKHEGWVTAQAQNSLSCRLKKTVGRICCPKHKINYCCPYFCSSFIMVFGTRAQLRRAK</sequence>
<dbReference type="GeneID" id="20320804"/>
<gene>
    <name evidence="1" type="ORF">T265_06625</name>
</gene>
<keyword evidence="2" id="KW-1185">Reference proteome</keyword>
<dbReference type="Proteomes" id="UP000054324">
    <property type="component" value="Unassembled WGS sequence"/>
</dbReference>
<dbReference type="RefSeq" id="XP_009170202.1">
    <property type="nucleotide sequence ID" value="XM_009171938.1"/>
</dbReference>
<evidence type="ECO:0000313" key="1">
    <source>
        <dbReference type="EMBL" id="KER26048.1"/>
    </source>
</evidence>
<accession>A0A074ZFT1</accession>
<name>A0A074ZFT1_OPIVI</name>
<dbReference type="AlphaFoldDB" id="A0A074ZFT1"/>
<evidence type="ECO:0000313" key="2">
    <source>
        <dbReference type="Proteomes" id="UP000054324"/>
    </source>
</evidence>
<dbReference type="EMBL" id="KL596758">
    <property type="protein sequence ID" value="KER26048.1"/>
    <property type="molecule type" value="Genomic_DNA"/>
</dbReference>